<keyword evidence="3" id="KW-1185">Reference proteome</keyword>
<dbReference type="EMBL" id="QNSF01000051">
    <property type="protein sequence ID" value="RBP84912.1"/>
    <property type="molecule type" value="Genomic_DNA"/>
</dbReference>
<evidence type="ECO:0000313" key="2">
    <source>
        <dbReference type="EMBL" id="RBP84912.1"/>
    </source>
</evidence>
<evidence type="ECO:0000259" key="1">
    <source>
        <dbReference type="Pfam" id="PF00462"/>
    </source>
</evidence>
<organism evidence="2 3">
    <name type="scientific">Cytobacillus firmus</name>
    <name type="common">Bacillus firmus</name>
    <dbReference type="NCBI Taxonomy" id="1399"/>
    <lineage>
        <taxon>Bacteria</taxon>
        <taxon>Bacillati</taxon>
        <taxon>Bacillota</taxon>
        <taxon>Bacilli</taxon>
        <taxon>Bacillales</taxon>
        <taxon>Bacillaceae</taxon>
        <taxon>Cytobacillus</taxon>
    </lineage>
</organism>
<dbReference type="Gene3D" id="3.40.30.10">
    <property type="entry name" value="Glutaredoxin"/>
    <property type="match status" value="1"/>
</dbReference>
<name>A0A366JD83_CYTFI</name>
<dbReference type="OrthoDB" id="2894300at2"/>
<feature type="domain" description="Glutaredoxin" evidence="1">
    <location>
        <begin position="2"/>
        <end position="41"/>
    </location>
</feature>
<dbReference type="AlphaFoldDB" id="A0A366JD83"/>
<dbReference type="Pfam" id="PF00462">
    <property type="entry name" value="Glutaredoxin"/>
    <property type="match status" value="1"/>
</dbReference>
<dbReference type="Proteomes" id="UP000252731">
    <property type="component" value="Unassembled WGS sequence"/>
</dbReference>
<comment type="caution">
    <text evidence="2">The sequence shown here is derived from an EMBL/GenBank/DDBJ whole genome shotgun (WGS) entry which is preliminary data.</text>
</comment>
<reference evidence="2 3" key="1">
    <citation type="submission" date="2018-06" db="EMBL/GenBank/DDBJ databases">
        <title>Freshwater and sediment microbial communities from various areas in North America, analyzing microbe dynamics in response to fracking.</title>
        <authorList>
            <person name="Lamendella R."/>
        </authorList>
    </citation>
    <scope>NUCLEOTIDE SEQUENCE [LARGE SCALE GENOMIC DNA]</scope>
    <source>
        <strain evidence="2 3">14_TX</strain>
    </source>
</reference>
<accession>A0A366JD83</accession>
<dbReference type="InterPro" id="IPR036249">
    <property type="entry name" value="Thioredoxin-like_sf"/>
</dbReference>
<sequence>MTLYILPSCCKCEEVIKLFSKLGTDVTVINIFDNLDIGRSLTLDKGLPVLELNDEWLDYEMIMKRYKSEG</sequence>
<gene>
    <name evidence="2" type="ORF">DFO70_1518</name>
</gene>
<dbReference type="RefSeq" id="WP_113885885.1">
    <property type="nucleotide sequence ID" value="NZ_QNSF01000051.1"/>
</dbReference>
<proteinExistence type="predicted"/>
<dbReference type="InterPro" id="IPR002109">
    <property type="entry name" value="Glutaredoxin"/>
</dbReference>
<evidence type="ECO:0000313" key="3">
    <source>
        <dbReference type="Proteomes" id="UP000252731"/>
    </source>
</evidence>
<protein>
    <submittedName>
        <fullName evidence="2">Glutaredoxin</fullName>
    </submittedName>
</protein>
<dbReference type="SUPFAM" id="SSF52833">
    <property type="entry name" value="Thioredoxin-like"/>
    <property type="match status" value="1"/>
</dbReference>